<gene>
    <name evidence="2" type="primary">Contig173.g208</name>
    <name evidence="2" type="ORF">STYLEM_11092</name>
</gene>
<feature type="transmembrane region" description="Helical" evidence="1">
    <location>
        <begin position="1421"/>
        <end position="1440"/>
    </location>
</feature>
<dbReference type="Proteomes" id="UP000039865">
    <property type="component" value="Unassembled WGS sequence"/>
</dbReference>
<feature type="transmembrane region" description="Helical" evidence="1">
    <location>
        <begin position="1319"/>
        <end position="1339"/>
    </location>
</feature>
<dbReference type="SUPFAM" id="SSF51126">
    <property type="entry name" value="Pectin lyase-like"/>
    <property type="match status" value="1"/>
</dbReference>
<feature type="transmembrane region" description="Helical" evidence="1">
    <location>
        <begin position="1211"/>
        <end position="1229"/>
    </location>
</feature>
<organism evidence="2 3">
    <name type="scientific">Stylonychia lemnae</name>
    <name type="common">Ciliate</name>
    <dbReference type="NCBI Taxonomy" id="5949"/>
    <lineage>
        <taxon>Eukaryota</taxon>
        <taxon>Sar</taxon>
        <taxon>Alveolata</taxon>
        <taxon>Ciliophora</taxon>
        <taxon>Intramacronucleata</taxon>
        <taxon>Spirotrichea</taxon>
        <taxon>Stichotrichia</taxon>
        <taxon>Sporadotrichida</taxon>
        <taxon>Oxytrichidae</taxon>
        <taxon>Stylonychinae</taxon>
        <taxon>Stylonychia</taxon>
    </lineage>
</organism>
<keyword evidence="1" id="KW-0472">Membrane</keyword>
<reference evidence="2 3" key="1">
    <citation type="submission" date="2014-06" db="EMBL/GenBank/DDBJ databases">
        <authorList>
            <person name="Swart Estienne"/>
        </authorList>
    </citation>
    <scope>NUCLEOTIDE SEQUENCE [LARGE SCALE GENOMIC DNA]</scope>
    <source>
        <strain evidence="2 3">130c</strain>
    </source>
</reference>
<dbReference type="InParanoid" id="A0A078AJK3"/>
<feature type="transmembrane region" description="Helical" evidence="1">
    <location>
        <begin position="1452"/>
        <end position="1472"/>
    </location>
</feature>
<proteinExistence type="predicted"/>
<dbReference type="PANTHER" id="PTHR11319:SF35">
    <property type="entry name" value="OUTER MEMBRANE PROTEIN PMPC-RELATED"/>
    <property type="match status" value="1"/>
</dbReference>
<evidence type="ECO:0000256" key="1">
    <source>
        <dbReference type="SAM" id="Phobius"/>
    </source>
</evidence>
<feature type="transmembrane region" description="Helical" evidence="1">
    <location>
        <begin position="1351"/>
        <end position="1374"/>
    </location>
</feature>
<keyword evidence="3" id="KW-1185">Reference proteome</keyword>
<dbReference type="OMA" id="ITIYEIT"/>
<dbReference type="OrthoDB" id="296301at2759"/>
<feature type="transmembrane region" description="Helical" evidence="1">
    <location>
        <begin position="1497"/>
        <end position="1518"/>
    </location>
</feature>
<protein>
    <recommendedName>
        <fullName evidence="4">Transmembrane protein</fullName>
    </recommendedName>
</protein>
<keyword evidence="1" id="KW-1133">Transmembrane helix</keyword>
<name>A0A078AJK3_STYLE</name>
<dbReference type="PANTHER" id="PTHR11319">
    <property type="entry name" value="G PROTEIN-COUPLED RECEPTOR-RELATED"/>
    <property type="match status" value="1"/>
</dbReference>
<evidence type="ECO:0000313" key="2">
    <source>
        <dbReference type="EMBL" id="CDW82066.1"/>
    </source>
</evidence>
<dbReference type="EMBL" id="CCKQ01010537">
    <property type="protein sequence ID" value="CDW82066.1"/>
    <property type="molecule type" value="Genomic_DNA"/>
</dbReference>
<accession>A0A078AJK3</accession>
<dbReference type="InterPro" id="IPR011050">
    <property type="entry name" value="Pectin_lyase_fold/virulence"/>
</dbReference>
<sequence length="1866" mass="212572">MFLQPWELEGYFMLNKLEQFTLQIQLSQIITQDQSSFFNNMSAFEGGSIYCYNCFISLESSYFESNYASDGENITVINTFAAKGGVFSIKMDTLYLIISNITVENAGAVEGGVFFIWDITSLILSNITANRLFVYNDYTFLTIYGENSYFHFSDVNISGGSNLLDEDQLWYLEGSILSNQRFQGTTMLIYQCSQNFSDTNSTYTNTAAIQGGFMFSQGSTTYLDNCTFINSRSLANGGFMYSYADSSWYYPFFKVIIVSSIFNKIYGQSSGGAFYLDNVYLSLEIIQSQFSDIKSDIDGGIFFVNQLRSDIIIRNNCSFADFRVNYFMDQGKNIGGSLFYIKNAAKANFTQVKLENAFGAKYGGILQAISTQIYIIKSEFSNIFAINGGILYQLNSTVFIESSSFSSIKSQYGGIFYANDHSFIQAYNSIFENTEAEDRGGIISVQLESNQNKQPSGFAYFDNKKASMSILTSEFKNIRGYYNGGLFLSLNIQSMTIDQSTFQNLFSNRSSILDSSSQEFQLAISNSKFICDINFDTTLVPDQLNTTNPIYNNEHTIKISKAQYVNLTKNSFKLCGVTSEGGVFSISDTTLIDNGSTYDSNYAIQGGVIQVMEGSKDQNITFTRCIFESNFALKNTISVLQANMLIEDSQFLQNTATERSKNIFAGFSSIYIFDTIFRGIDILKCQFSDNHAFQEGGAIFSSGFEYLNILQDSKFQNNRANETGDDIYVTNTLGKLLIENTNFKNPGASLSIYAANLALSMSKVTMTDIGIENEVHQYGSALYCLDCKTILISDSEFKNMKSYLGGAFYIEELTQNKVNSLQSAKYLIQNSNFAYCRSVTGGALFLLNVEKMQISNSKFVSNEVVNSTADNYYKYHGSGGAIYFECTDQNYNCELTINGNSEFKNNFATRQGGAIHWESLEPIMSGDVLFQNNLAIQYGNDLSCFAQRIIKIDQDTYSKIMQQLGIESRRLRSLQQNYTYSSELIVPVSAQIESQRSGGTMPIIYIALVDKYGQIIGIDQVSKSQFFVLGGVVQIQNIQFTGTPGYQYGLVLTTDGIDIKKKSNKEYLSNTLNQSQSDIDFKIEVQLRECEIGEQFTVAGKCEECQQGNSFSLVKMIEPGQCQTCPTDKARCYGGTNIGPKYGYWRKNNMTSYFVQCLYLPACLGMLPPIEDPRGTCLQGYRGILCADCLKGYSRQGDFKCQECPGEAVNSIRLGAIFIALILMIVFVVRSTLLGAKEKKNVTSIYLKIMMNHLQLIILCSSFNFEWPKLLIDFYTEIKPVAQVSTQIFSFDCFIDKREDNEGSDQIEIDIFRIFFQKLVILAVLPIILTICSWLFWVIFQKIKYSQEKYIGKVITTLIILLFLVHPNIVQYMFSNFKYARQKLGFLYRGYRKKYHYWEIIIMYRKILLIFISVFVSAFGVMAQALIVFLVFILFLIVNLKTKPFSTIALNDLETVSLVTSMVTIYCGLFFISNTKQSQIDLDPELSNKALQLSDNVLLALFAIILISNCIFFFYWLYKMLFEVRGKIMRSIPKLYLFLCSCNNQQKFQRGLRQLQIDEENETLREEFNKKKLQIYLDPQNILNMVQSEKQNKIIDQKIERLLKRDKKNQKLGSQIPLHQVDSEKQSNIISESDIFTDNCNSPKLRFDFKNQSPFKSENICEEDIEDEFNEAQNVNKNNQISQETINTYEKKDWDVQDIHNMQQVIHIQRKRLKNKSSRQKEGQQIIDRMKALVMKNQTNVRSPRSPRRNNLLAGQNDLQQKSITIYEITSLSSQQVDQQERILSFETSPKDKNNEEQIEKFKAQVLHDSLSLPSEQENQDFDENEQTFDQLIRKGNFTMQSVDKIDKDSLQYSSLELDGFIKNNL</sequence>
<keyword evidence="1" id="KW-0812">Transmembrane</keyword>
<evidence type="ECO:0000313" key="3">
    <source>
        <dbReference type="Proteomes" id="UP000039865"/>
    </source>
</evidence>
<evidence type="ECO:0008006" key="4">
    <source>
        <dbReference type="Google" id="ProtNLM"/>
    </source>
</evidence>